<dbReference type="EMBL" id="JAAGWQ010000183">
    <property type="protein sequence ID" value="KAF5661140.1"/>
    <property type="molecule type" value="Genomic_DNA"/>
</dbReference>
<dbReference type="Proteomes" id="UP000567885">
    <property type="component" value="Unassembled WGS sequence"/>
</dbReference>
<organism evidence="2 3">
    <name type="scientific">Fusarium heterosporum</name>
    <dbReference type="NCBI Taxonomy" id="42747"/>
    <lineage>
        <taxon>Eukaryota</taxon>
        <taxon>Fungi</taxon>
        <taxon>Dikarya</taxon>
        <taxon>Ascomycota</taxon>
        <taxon>Pezizomycotina</taxon>
        <taxon>Sordariomycetes</taxon>
        <taxon>Hypocreomycetidae</taxon>
        <taxon>Hypocreales</taxon>
        <taxon>Nectriaceae</taxon>
        <taxon>Fusarium</taxon>
        <taxon>Fusarium heterosporum species complex</taxon>
    </lineage>
</organism>
<dbReference type="Pfam" id="PF14441">
    <property type="entry name" value="OTT_1508_deam"/>
    <property type="match status" value="1"/>
</dbReference>
<keyword evidence="3" id="KW-1185">Reference proteome</keyword>
<accession>A0A8H5T209</accession>
<reference evidence="2 3" key="1">
    <citation type="submission" date="2020-05" db="EMBL/GenBank/DDBJ databases">
        <title>Identification and distribution of gene clusters putatively required for synthesis of sphingolipid metabolism inhibitors in phylogenetically diverse species of the filamentous fungus Fusarium.</title>
        <authorList>
            <person name="Kim H.-S."/>
            <person name="Busman M."/>
            <person name="Brown D.W."/>
            <person name="Divon H."/>
            <person name="Uhlig S."/>
            <person name="Proctor R.H."/>
        </authorList>
    </citation>
    <scope>NUCLEOTIDE SEQUENCE [LARGE SCALE GENOMIC DNA]</scope>
    <source>
        <strain evidence="2 3">NRRL 20693</strain>
    </source>
</reference>
<feature type="compositionally biased region" description="Polar residues" evidence="1">
    <location>
        <begin position="545"/>
        <end position="567"/>
    </location>
</feature>
<feature type="region of interest" description="Disordered" evidence="1">
    <location>
        <begin position="523"/>
        <end position="573"/>
    </location>
</feature>
<proteinExistence type="predicted"/>
<gene>
    <name evidence="2" type="ORF">FHETE_8586</name>
</gene>
<feature type="region of interest" description="Disordered" evidence="1">
    <location>
        <begin position="460"/>
        <end position="484"/>
    </location>
</feature>
<dbReference type="InterPro" id="IPR027796">
    <property type="entry name" value="OTT_1508_deam-like"/>
</dbReference>
<protein>
    <submittedName>
        <fullName evidence="2">Uncharacterized protein</fullName>
    </submittedName>
</protein>
<dbReference type="AlphaFoldDB" id="A0A8H5T209"/>
<dbReference type="OrthoDB" id="4851849at2759"/>
<name>A0A8H5T209_FUSHE</name>
<evidence type="ECO:0000313" key="3">
    <source>
        <dbReference type="Proteomes" id="UP000567885"/>
    </source>
</evidence>
<evidence type="ECO:0000256" key="1">
    <source>
        <dbReference type="SAM" id="MobiDB-lite"/>
    </source>
</evidence>
<evidence type="ECO:0000313" key="2">
    <source>
        <dbReference type="EMBL" id="KAF5661140.1"/>
    </source>
</evidence>
<sequence length="656" mass="74220">MSAAESQVQCTRNIALLYYLGRIGCQPTKNSVRDCEGIRNTSIDRKLPLEHEKLLTQSLAFLSSIRDNPLHVTAACVEERESGIVLIVAANAKDSHGSSEYLDAVRQGFNGIFSLLEESSALPFELLHRQVLNAIISMCRSRILSRARLTRRGQKQGFDTILKAVKREITRCTLNDDKREFMKLTQVLISRIETLQKKLAPDAATTSAFDKELELIVESFADISKITTLEMMLVHEVGPKMDSDLCRGLLNTIKKLAHYHSCAYTLVKLSRRQRLFDNISTVLVRLDASTFDKPPQETIRFELGKHMEKLKKDYNTDWDLNKINQTLAKNTEEFWKDFKKATKDSRIHAEIQLLWYLERHPSPNPPRIIASNKDACFLCNAFISFHGKYSIPRTHGRIYAGWKLPSNGLDEARRLFPKELERIFISRVNAMSRQGIMKTVYPLESTISLAAVSVTSLDGSTSLKKGEQKGTTSVTGEPCESSRPAADICVESRETIGLEEQLDNDNQTCQEQYLFLEERTEEFQPAEIESEPQKAESKEIPQAQPLLSLTSPQPKNDGSSDSSTSWDQVEKDSTKRLEIDHSLHVYIEYTTSHPCTSKVLKVKAKKLSIDDAEKVEDFCDLDSLTARDHSLGNCREVKMRFGTGVYVINLDDFVGQ</sequence>
<comment type="caution">
    <text evidence="2">The sequence shown here is derived from an EMBL/GenBank/DDBJ whole genome shotgun (WGS) entry which is preliminary data.</text>
</comment>
<feature type="compositionally biased region" description="Polar residues" evidence="1">
    <location>
        <begin position="460"/>
        <end position="475"/>
    </location>
</feature>